<reference evidence="1" key="1">
    <citation type="submission" date="2014-11" db="EMBL/GenBank/DDBJ databases">
        <authorList>
            <person name="Amaro Gonzalez C."/>
        </authorList>
    </citation>
    <scope>NUCLEOTIDE SEQUENCE</scope>
</reference>
<dbReference type="AlphaFoldDB" id="A0A0E9XUE4"/>
<dbReference type="EMBL" id="GBXM01002235">
    <property type="protein sequence ID" value="JAI06343.1"/>
    <property type="molecule type" value="Transcribed_RNA"/>
</dbReference>
<protein>
    <submittedName>
        <fullName evidence="1">Uncharacterized protein</fullName>
    </submittedName>
</protein>
<name>A0A0E9XUE4_ANGAN</name>
<evidence type="ECO:0000313" key="1">
    <source>
        <dbReference type="EMBL" id="JAI06343.1"/>
    </source>
</evidence>
<proteinExistence type="predicted"/>
<reference evidence="1" key="2">
    <citation type="journal article" date="2015" name="Fish Shellfish Immunol.">
        <title>Early steps in the European eel (Anguilla anguilla)-Vibrio vulnificus interaction in the gills: Role of the RtxA13 toxin.</title>
        <authorList>
            <person name="Callol A."/>
            <person name="Pajuelo D."/>
            <person name="Ebbesson L."/>
            <person name="Teles M."/>
            <person name="MacKenzie S."/>
            <person name="Amaro C."/>
        </authorList>
    </citation>
    <scope>NUCLEOTIDE SEQUENCE</scope>
</reference>
<sequence>MTVQMFKLSITQHVECLNSNSALSV</sequence>
<organism evidence="1">
    <name type="scientific">Anguilla anguilla</name>
    <name type="common">European freshwater eel</name>
    <name type="synonym">Muraena anguilla</name>
    <dbReference type="NCBI Taxonomy" id="7936"/>
    <lineage>
        <taxon>Eukaryota</taxon>
        <taxon>Metazoa</taxon>
        <taxon>Chordata</taxon>
        <taxon>Craniata</taxon>
        <taxon>Vertebrata</taxon>
        <taxon>Euteleostomi</taxon>
        <taxon>Actinopterygii</taxon>
        <taxon>Neopterygii</taxon>
        <taxon>Teleostei</taxon>
        <taxon>Anguilliformes</taxon>
        <taxon>Anguillidae</taxon>
        <taxon>Anguilla</taxon>
    </lineage>
</organism>
<accession>A0A0E9XUE4</accession>